<comment type="similarity">
    <text evidence="1 3">Belongs to the type-B carboxylesterase/lipase family.</text>
</comment>
<keyword evidence="2 3" id="KW-0378">Hydrolase</keyword>
<evidence type="ECO:0000256" key="2">
    <source>
        <dbReference type="ARBA" id="ARBA00022801"/>
    </source>
</evidence>
<name>A0ABX5KBS2_9BURK</name>
<keyword evidence="6" id="KW-1185">Reference proteome</keyword>
<organism evidence="5 6">
    <name type="scientific">Paraburkholderia unamae</name>
    <dbReference type="NCBI Taxonomy" id="219649"/>
    <lineage>
        <taxon>Bacteria</taxon>
        <taxon>Pseudomonadati</taxon>
        <taxon>Pseudomonadota</taxon>
        <taxon>Betaproteobacteria</taxon>
        <taxon>Burkholderiales</taxon>
        <taxon>Burkholderiaceae</taxon>
        <taxon>Paraburkholderia</taxon>
    </lineage>
</organism>
<dbReference type="InterPro" id="IPR019826">
    <property type="entry name" value="Carboxylesterase_B_AS"/>
</dbReference>
<dbReference type="InterPro" id="IPR019819">
    <property type="entry name" value="Carboxylesterase_B_CS"/>
</dbReference>
<evidence type="ECO:0000313" key="5">
    <source>
        <dbReference type="EMBL" id="PVX73226.1"/>
    </source>
</evidence>
<proteinExistence type="inferred from homology"/>
<dbReference type="Gene3D" id="3.40.50.1820">
    <property type="entry name" value="alpha/beta hydrolase"/>
    <property type="match status" value="1"/>
</dbReference>
<evidence type="ECO:0000313" key="6">
    <source>
        <dbReference type="Proteomes" id="UP000245712"/>
    </source>
</evidence>
<protein>
    <recommendedName>
        <fullName evidence="3">Carboxylic ester hydrolase</fullName>
        <ecNumber evidence="3">3.1.1.-</ecNumber>
    </recommendedName>
</protein>
<dbReference type="RefSeq" id="WP_116613910.1">
    <property type="nucleotide sequence ID" value="NZ_QEOB01000022.1"/>
</dbReference>
<evidence type="ECO:0000256" key="1">
    <source>
        <dbReference type="ARBA" id="ARBA00005964"/>
    </source>
</evidence>
<dbReference type="InterPro" id="IPR002018">
    <property type="entry name" value="CarbesteraseB"/>
</dbReference>
<evidence type="ECO:0000259" key="4">
    <source>
        <dbReference type="Pfam" id="PF00135"/>
    </source>
</evidence>
<dbReference type="SUPFAM" id="SSF53474">
    <property type="entry name" value="alpha/beta-Hydrolases"/>
    <property type="match status" value="1"/>
</dbReference>
<dbReference type="PANTHER" id="PTHR11559">
    <property type="entry name" value="CARBOXYLESTERASE"/>
    <property type="match status" value="1"/>
</dbReference>
<dbReference type="Proteomes" id="UP000245712">
    <property type="component" value="Unassembled WGS sequence"/>
</dbReference>
<feature type="domain" description="Carboxylesterase type B" evidence="4">
    <location>
        <begin position="11"/>
        <end position="366"/>
    </location>
</feature>
<accession>A0ABX5KBS2</accession>
<dbReference type="EC" id="3.1.1.-" evidence="3"/>
<comment type="caution">
    <text evidence="5">The sequence shown here is derived from an EMBL/GenBank/DDBJ whole genome shotgun (WGS) entry which is preliminary data.</text>
</comment>
<dbReference type="EMBL" id="QEOB01000022">
    <property type="protein sequence ID" value="PVX73226.1"/>
    <property type="molecule type" value="Genomic_DNA"/>
</dbReference>
<gene>
    <name evidence="5" type="ORF">C7402_122116</name>
</gene>
<dbReference type="Pfam" id="PF00135">
    <property type="entry name" value="COesterase"/>
    <property type="match status" value="1"/>
</dbReference>
<dbReference type="InterPro" id="IPR050309">
    <property type="entry name" value="Type-B_Carboxylest/Lipase"/>
</dbReference>
<dbReference type="InterPro" id="IPR029058">
    <property type="entry name" value="AB_hydrolase_fold"/>
</dbReference>
<reference evidence="5 6" key="1">
    <citation type="submission" date="2018-05" db="EMBL/GenBank/DDBJ databases">
        <title>Genomic Encyclopedia of Type Strains, Phase IV (KMG-V): Genome sequencing to study the core and pangenomes of soil and plant-associated prokaryotes.</title>
        <authorList>
            <person name="Whitman W."/>
        </authorList>
    </citation>
    <scope>NUCLEOTIDE SEQUENCE [LARGE SCALE GENOMIC DNA]</scope>
    <source>
        <strain evidence="5 6">SCZa-39</strain>
    </source>
</reference>
<dbReference type="PROSITE" id="PS00122">
    <property type="entry name" value="CARBOXYLESTERASE_B_1"/>
    <property type="match status" value="1"/>
</dbReference>
<evidence type="ECO:0000256" key="3">
    <source>
        <dbReference type="RuleBase" id="RU361235"/>
    </source>
</evidence>
<sequence>MVFEQESRRRIDAGEVVGVRERPGIHAWRGIPFAQPPVGPLRWKAPRAPLPWQGTFEAGSHGAMPPQYADLLAGIKETQSRGQIVGDEDCLTLNVFAPAMAGDEARERRLPVMVWIYGGGMAVGSSAPYDCARNYAIHDNAVVVTFNYRLGVLGWFRHPALFDESSSGEDRSGNFGTLDVIAALRWVQRNIAVFGGDPDCVTIFGESAGGLQVLNMLASPLAAGLFHRAIAQSPAMLDATPEAATHWTDDPEPGDANSSWEVTARLLIAAGQAKDRAGAKKRIEEMGGEGLRAFLLERTARQLLEVCTPGSAGIYLGPRPIRDGQVLPKAKVVDMLRTGCWNRVPLIVGANRDEYKTFMATAPEHARMFCGVPVLRKRSAYLKEAHYMSRAWRIQGVDEVADAVLAGGHADVWTYRFDWDEYPRIPVIRPDLMLGANHGLEIAFAMRDSVGEFDLFRSATKGNRAGRERVAEAMGDFWARFSAIGEPGRAGDSGPVWSRRDAGCEAQSMVFDSPSDGGMRMESTHDSFDRLKSDLFRDSGIRSGRFRCQIYGRLFMWSPIFKGRGGREEYRRWCTEFGCTESAERFRPAREI</sequence>
<dbReference type="PROSITE" id="PS00941">
    <property type="entry name" value="CARBOXYLESTERASE_B_2"/>
    <property type="match status" value="1"/>
</dbReference>